<dbReference type="EMBL" id="KZ772700">
    <property type="protein sequence ID" value="PTQ42828.1"/>
    <property type="molecule type" value="Genomic_DNA"/>
</dbReference>
<name>A0A2R6X9P8_MARPO</name>
<dbReference type="AlphaFoldDB" id="A0A2R6X9P8"/>
<evidence type="ECO:0000256" key="1">
    <source>
        <dbReference type="SAM" id="MobiDB-lite"/>
    </source>
</evidence>
<dbReference type="Proteomes" id="UP000244005">
    <property type="component" value="Unassembled WGS sequence"/>
</dbReference>
<keyword evidence="3" id="KW-1185">Reference proteome</keyword>
<protein>
    <submittedName>
        <fullName evidence="2">Uncharacterized protein</fullName>
    </submittedName>
</protein>
<organism evidence="2 3">
    <name type="scientific">Marchantia polymorpha</name>
    <name type="common">Common liverwort</name>
    <name type="synonym">Marchantia aquatica</name>
    <dbReference type="NCBI Taxonomy" id="3197"/>
    <lineage>
        <taxon>Eukaryota</taxon>
        <taxon>Viridiplantae</taxon>
        <taxon>Streptophyta</taxon>
        <taxon>Embryophyta</taxon>
        <taxon>Marchantiophyta</taxon>
        <taxon>Marchantiopsida</taxon>
        <taxon>Marchantiidae</taxon>
        <taxon>Marchantiales</taxon>
        <taxon>Marchantiaceae</taxon>
        <taxon>Marchantia</taxon>
    </lineage>
</organism>
<sequence>MCQAPAHFVSTSPRQPLNDDERPTDPGDYDSAQLLLLQQQQQVIERMYRHGLNIKCEHHCILTCSAQSIYLQIQPQKYVQKSKLLMFELISACPTKLNHGTQTFVELILYRWLKRS</sequence>
<evidence type="ECO:0000313" key="3">
    <source>
        <dbReference type="Proteomes" id="UP000244005"/>
    </source>
</evidence>
<dbReference type="Gramene" id="Mp2g00300.1">
    <property type="protein sequence ID" value="Mp2g00300.1.cds1"/>
    <property type="gene ID" value="Mp2g00300"/>
</dbReference>
<gene>
    <name evidence="2" type="ORF">MARPO_0028s0121</name>
</gene>
<reference evidence="3" key="1">
    <citation type="journal article" date="2017" name="Cell">
        <title>Insights into land plant evolution garnered from the Marchantia polymorpha genome.</title>
        <authorList>
            <person name="Bowman J.L."/>
            <person name="Kohchi T."/>
            <person name="Yamato K.T."/>
            <person name="Jenkins J."/>
            <person name="Shu S."/>
            <person name="Ishizaki K."/>
            <person name="Yamaoka S."/>
            <person name="Nishihama R."/>
            <person name="Nakamura Y."/>
            <person name="Berger F."/>
            <person name="Adam C."/>
            <person name="Aki S.S."/>
            <person name="Althoff F."/>
            <person name="Araki T."/>
            <person name="Arteaga-Vazquez M.A."/>
            <person name="Balasubrmanian S."/>
            <person name="Barry K."/>
            <person name="Bauer D."/>
            <person name="Boehm C.R."/>
            <person name="Briginshaw L."/>
            <person name="Caballero-Perez J."/>
            <person name="Catarino B."/>
            <person name="Chen F."/>
            <person name="Chiyoda S."/>
            <person name="Chovatia M."/>
            <person name="Davies K.M."/>
            <person name="Delmans M."/>
            <person name="Demura T."/>
            <person name="Dierschke T."/>
            <person name="Dolan L."/>
            <person name="Dorantes-Acosta A.E."/>
            <person name="Eklund D.M."/>
            <person name="Florent S.N."/>
            <person name="Flores-Sandoval E."/>
            <person name="Fujiyama A."/>
            <person name="Fukuzawa H."/>
            <person name="Galik B."/>
            <person name="Grimanelli D."/>
            <person name="Grimwood J."/>
            <person name="Grossniklaus U."/>
            <person name="Hamada T."/>
            <person name="Haseloff J."/>
            <person name="Hetherington A.J."/>
            <person name="Higo A."/>
            <person name="Hirakawa Y."/>
            <person name="Hundley H.N."/>
            <person name="Ikeda Y."/>
            <person name="Inoue K."/>
            <person name="Inoue S.I."/>
            <person name="Ishida S."/>
            <person name="Jia Q."/>
            <person name="Kakita M."/>
            <person name="Kanazawa T."/>
            <person name="Kawai Y."/>
            <person name="Kawashima T."/>
            <person name="Kennedy M."/>
            <person name="Kinose K."/>
            <person name="Kinoshita T."/>
            <person name="Kohara Y."/>
            <person name="Koide E."/>
            <person name="Komatsu K."/>
            <person name="Kopischke S."/>
            <person name="Kubo M."/>
            <person name="Kyozuka J."/>
            <person name="Lagercrantz U."/>
            <person name="Lin S.S."/>
            <person name="Lindquist E."/>
            <person name="Lipzen A.M."/>
            <person name="Lu C.W."/>
            <person name="De Luna E."/>
            <person name="Martienssen R.A."/>
            <person name="Minamino N."/>
            <person name="Mizutani M."/>
            <person name="Mizutani M."/>
            <person name="Mochizuki N."/>
            <person name="Monte I."/>
            <person name="Mosher R."/>
            <person name="Nagasaki H."/>
            <person name="Nakagami H."/>
            <person name="Naramoto S."/>
            <person name="Nishitani K."/>
            <person name="Ohtani M."/>
            <person name="Okamoto T."/>
            <person name="Okumura M."/>
            <person name="Phillips J."/>
            <person name="Pollak B."/>
            <person name="Reinders A."/>
            <person name="Rovekamp M."/>
            <person name="Sano R."/>
            <person name="Sawa S."/>
            <person name="Schmid M.W."/>
            <person name="Shirakawa M."/>
            <person name="Solano R."/>
            <person name="Spunde A."/>
            <person name="Suetsugu N."/>
            <person name="Sugano S."/>
            <person name="Sugiyama A."/>
            <person name="Sun R."/>
            <person name="Suzuki Y."/>
            <person name="Takenaka M."/>
            <person name="Takezawa D."/>
            <person name="Tomogane H."/>
            <person name="Tsuzuki M."/>
            <person name="Ueda T."/>
            <person name="Umeda M."/>
            <person name="Ward J.M."/>
            <person name="Watanabe Y."/>
            <person name="Yazaki K."/>
            <person name="Yokoyama R."/>
            <person name="Yoshitake Y."/>
            <person name="Yotsui I."/>
            <person name="Zachgo S."/>
            <person name="Schmutz J."/>
        </authorList>
    </citation>
    <scope>NUCLEOTIDE SEQUENCE [LARGE SCALE GENOMIC DNA]</scope>
    <source>
        <strain evidence="3">Tak-1</strain>
    </source>
</reference>
<evidence type="ECO:0000313" key="2">
    <source>
        <dbReference type="EMBL" id="PTQ42828.1"/>
    </source>
</evidence>
<accession>A0A2R6X9P8</accession>
<proteinExistence type="predicted"/>
<feature type="region of interest" description="Disordered" evidence="1">
    <location>
        <begin position="1"/>
        <end position="28"/>
    </location>
</feature>